<name>A0A1M5DW41_9HYPH</name>
<proteinExistence type="predicted"/>
<sequence length="180" mass="19818">MPKGNHRRARGAPAIALSRRWPLDSGMTPRTQPFLLRPARADDRDAIAAIWHSGASLPHVGPAALPPLQALRQRVDQEFAEGWQVTVATQGDVIVGFLALLPEAGILDQLFVRRDAFGGGIGRALFAEAIAAMPMGFTLFTRPGNARARRFYEAAGMTMLREEIHPRFGDTIMFYGWQPD</sequence>
<keyword evidence="2" id="KW-0687">Ribonucleoprotein</keyword>
<dbReference type="InterPro" id="IPR000182">
    <property type="entry name" value="GNAT_dom"/>
</dbReference>
<organism evidence="2 3">
    <name type="scientific">Devosia limi DSM 17137</name>
    <dbReference type="NCBI Taxonomy" id="1121477"/>
    <lineage>
        <taxon>Bacteria</taxon>
        <taxon>Pseudomonadati</taxon>
        <taxon>Pseudomonadota</taxon>
        <taxon>Alphaproteobacteria</taxon>
        <taxon>Hyphomicrobiales</taxon>
        <taxon>Devosiaceae</taxon>
        <taxon>Devosia</taxon>
    </lineage>
</organism>
<dbReference type="EMBL" id="FQVC01000012">
    <property type="protein sequence ID" value="SHF71169.1"/>
    <property type="molecule type" value="Genomic_DNA"/>
</dbReference>
<keyword evidence="2" id="KW-0689">Ribosomal protein</keyword>
<dbReference type="Pfam" id="PF13508">
    <property type="entry name" value="Acetyltransf_7"/>
    <property type="match status" value="1"/>
</dbReference>
<dbReference type="Proteomes" id="UP000184533">
    <property type="component" value="Unassembled WGS sequence"/>
</dbReference>
<dbReference type="CDD" id="cd04301">
    <property type="entry name" value="NAT_SF"/>
    <property type="match status" value="1"/>
</dbReference>
<dbReference type="Gene3D" id="3.40.630.30">
    <property type="match status" value="1"/>
</dbReference>
<gene>
    <name evidence="2" type="ORF">SAMN02745223_03357</name>
</gene>
<evidence type="ECO:0000313" key="3">
    <source>
        <dbReference type="Proteomes" id="UP000184533"/>
    </source>
</evidence>
<accession>A0A1M5DW41</accession>
<reference evidence="2 3" key="1">
    <citation type="submission" date="2016-11" db="EMBL/GenBank/DDBJ databases">
        <authorList>
            <person name="Jaros S."/>
            <person name="Januszkiewicz K."/>
            <person name="Wedrychowicz H."/>
        </authorList>
    </citation>
    <scope>NUCLEOTIDE SEQUENCE [LARGE SCALE GENOMIC DNA]</scope>
    <source>
        <strain evidence="2 3">DSM 17137</strain>
    </source>
</reference>
<dbReference type="GO" id="GO:0005840">
    <property type="term" value="C:ribosome"/>
    <property type="evidence" value="ECO:0007669"/>
    <property type="project" value="UniProtKB-KW"/>
</dbReference>
<dbReference type="GO" id="GO:0016747">
    <property type="term" value="F:acyltransferase activity, transferring groups other than amino-acyl groups"/>
    <property type="evidence" value="ECO:0007669"/>
    <property type="project" value="InterPro"/>
</dbReference>
<dbReference type="SUPFAM" id="SSF55729">
    <property type="entry name" value="Acyl-CoA N-acyltransferases (Nat)"/>
    <property type="match status" value="1"/>
</dbReference>
<dbReference type="InterPro" id="IPR016181">
    <property type="entry name" value="Acyl_CoA_acyltransferase"/>
</dbReference>
<evidence type="ECO:0000313" key="2">
    <source>
        <dbReference type="EMBL" id="SHF71169.1"/>
    </source>
</evidence>
<dbReference type="PROSITE" id="PS51186">
    <property type="entry name" value="GNAT"/>
    <property type="match status" value="1"/>
</dbReference>
<feature type="domain" description="N-acetyltransferase" evidence="1">
    <location>
        <begin position="34"/>
        <end position="178"/>
    </location>
</feature>
<dbReference type="AlphaFoldDB" id="A0A1M5DW41"/>
<protein>
    <submittedName>
        <fullName evidence="2">Ribosomal protein S18 acetylase RimI</fullName>
    </submittedName>
</protein>
<evidence type="ECO:0000259" key="1">
    <source>
        <dbReference type="PROSITE" id="PS51186"/>
    </source>
</evidence>